<name>F8PZW5_SERL3</name>
<dbReference type="EMBL" id="GL945481">
    <property type="protein sequence ID" value="EGN98437.1"/>
    <property type="molecule type" value="Genomic_DNA"/>
</dbReference>
<sequence>MHEFELGVWKSTLTHFIWLLHAIGPNSVIELDQSNVSKIRKLAARDFEDILQCSIPVSEGLFPEDHDSRIMILLYRLVEWHALAKLCLHTDSTLMLLEQSTTKVGKALHNFQKKTCNAFCTLELPHKVTKHLRRDQQKNFNLLTYKLHALTDYVSMICMFGTTDSYTTQIDILSRGETGHPHNIAFSENNPLLSTTTNEHHHITISQNFPLNLFTFISQHLLVFPDDPAVQSFVPRLKDHLLSRILQCTYDGDEYIYTDNDRNNVHILDNQIYQGKVLRINYTTYDMRQEHDLVNPRTRYNVMVLSREKKQGGHSYWYAHVLGVFHTQVLHVSLGFKDNCPQCMEFLWVRWLGLDLEHCYGSKSDDWAAFYVNIFVNWDMFVRYMHQGVGHQNLQAIDQDQHLAEDGQVEDQDYNQIDQTQYKEVIEDNDSNITGHSHSDDEEEFEFEVEVGNPDCELHKEGECTCDSVVEEDSYYASL</sequence>
<accession>F8PZW5</accession>
<keyword evidence="2" id="KW-1185">Reference proteome</keyword>
<organism evidence="2">
    <name type="scientific">Serpula lacrymans var. lacrymans (strain S7.3)</name>
    <name type="common">Dry rot fungus</name>
    <dbReference type="NCBI Taxonomy" id="936435"/>
    <lineage>
        <taxon>Eukaryota</taxon>
        <taxon>Fungi</taxon>
        <taxon>Dikarya</taxon>
        <taxon>Basidiomycota</taxon>
        <taxon>Agaricomycotina</taxon>
        <taxon>Agaricomycetes</taxon>
        <taxon>Agaricomycetidae</taxon>
        <taxon>Boletales</taxon>
        <taxon>Coniophorineae</taxon>
        <taxon>Serpulaceae</taxon>
        <taxon>Serpula</taxon>
    </lineage>
</organism>
<evidence type="ECO:0000313" key="1">
    <source>
        <dbReference type="EMBL" id="EGN98437.1"/>
    </source>
</evidence>
<gene>
    <name evidence="1" type="ORF">SERLA73DRAFT_123743</name>
</gene>
<dbReference type="OrthoDB" id="3267098at2759"/>
<dbReference type="InParanoid" id="F8PZW5"/>
<dbReference type="HOGENOM" id="CLU_002498_9_3_1"/>
<dbReference type="AlphaFoldDB" id="F8PZW5"/>
<evidence type="ECO:0000313" key="2">
    <source>
        <dbReference type="Proteomes" id="UP000008063"/>
    </source>
</evidence>
<reference evidence="2" key="1">
    <citation type="journal article" date="2011" name="Science">
        <title>The plant cell wall-decomposing machinery underlies the functional diversity of forest fungi.</title>
        <authorList>
            <person name="Eastwood D.C."/>
            <person name="Floudas D."/>
            <person name="Binder M."/>
            <person name="Majcherczyk A."/>
            <person name="Schneider P."/>
            <person name="Aerts A."/>
            <person name="Asiegbu F.O."/>
            <person name="Baker S.E."/>
            <person name="Barry K."/>
            <person name="Bendiksby M."/>
            <person name="Blumentritt M."/>
            <person name="Coutinho P.M."/>
            <person name="Cullen D."/>
            <person name="de Vries R.P."/>
            <person name="Gathman A."/>
            <person name="Goodell B."/>
            <person name="Henrissat B."/>
            <person name="Ihrmark K."/>
            <person name="Kauserud H."/>
            <person name="Kohler A."/>
            <person name="LaButti K."/>
            <person name="Lapidus A."/>
            <person name="Lavin J.L."/>
            <person name="Lee Y.-H."/>
            <person name="Lindquist E."/>
            <person name="Lilly W."/>
            <person name="Lucas S."/>
            <person name="Morin E."/>
            <person name="Murat C."/>
            <person name="Oguiza J.A."/>
            <person name="Park J."/>
            <person name="Pisabarro A.G."/>
            <person name="Riley R."/>
            <person name="Rosling A."/>
            <person name="Salamov A."/>
            <person name="Schmidt O."/>
            <person name="Schmutz J."/>
            <person name="Skrede I."/>
            <person name="Stenlid J."/>
            <person name="Wiebenga A."/>
            <person name="Xie X."/>
            <person name="Kuees U."/>
            <person name="Hibbett D.S."/>
            <person name="Hoffmeister D."/>
            <person name="Hoegberg N."/>
            <person name="Martin F."/>
            <person name="Grigoriev I.V."/>
            <person name="Watkinson S.C."/>
        </authorList>
    </citation>
    <scope>NUCLEOTIDE SEQUENCE [LARGE SCALE GENOMIC DNA]</scope>
    <source>
        <strain evidence="2">strain S7.3</strain>
    </source>
</reference>
<proteinExistence type="predicted"/>
<dbReference type="Proteomes" id="UP000008063">
    <property type="component" value="Unassembled WGS sequence"/>
</dbReference>
<dbReference type="STRING" id="936435.F8PZW5"/>
<dbReference type="OMA" id="GEYNARY"/>
<protein>
    <submittedName>
        <fullName evidence="1">Uncharacterized protein</fullName>
    </submittedName>
</protein>